<proteinExistence type="inferred from homology"/>
<keyword evidence="3 10" id="KW-0032">Aminotransferase</keyword>
<dbReference type="Proteomes" id="UP000094569">
    <property type="component" value="Unassembled WGS sequence"/>
</dbReference>
<comment type="catalytic activity">
    <reaction evidence="10">
        <text>L-valine + 2-oxoglutarate = 3-methyl-2-oxobutanoate + L-glutamate</text>
        <dbReference type="Rhea" id="RHEA:24813"/>
        <dbReference type="ChEBI" id="CHEBI:11851"/>
        <dbReference type="ChEBI" id="CHEBI:16810"/>
        <dbReference type="ChEBI" id="CHEBI:29985"/>
        <dbReference type="ChEBI" id="CHEBI:57762"/>
        <dbReference type="EC" id="2.6.1.42"/>
    </reaction>
</comment>
<dbReference type="GO" id="GO:0009098">
    <property type="term" value="P:L-leucine biosynthetic process"/>
    <property type="evidence" value="ECO:0007669"/>
    <property type="project" value="TreeGrafter"/>
</dbReference>
<dbReference type="InterPro" id="IPR043132">
    <property type="entry name" value="BCAT-like_C"/>
</dbReference>
<dbReference type="STRING" id="573508.A0A1E3B9Q5"/>
<dbReference type="Pfam" id="PF01063">
    <property type="entry name" value="Aminotran_4"/>
    <property type="match status" value="1"/>
</dbReference>
<dbReference type="PANTHER" id="PTHR11825:SF44">
    <property type="entry name" value="BRANCHED-CHAIN-AMINO-ACID AMINOTRANSFERASE"/>
    <property type="match status" value="1"/>
</dbReference>
<dbReference type="InterPro" id="IPR033939">
    <property type="entry name" value="BCAT_family"/>
</dbReference>
<dbReference type="Gene3D" id="3.20.10.10">
    <property type="entry name" value="D-amino Acid Aminotransferase, subunit A, domain 2"/>
    <property type="match status" value="1"/>
</dbReference>
<comment type="catalytic activity">
    <reaction evidence="10">
        <text>L-isoleucine + 2-oxoglutarate = (S)-3-methyl-2-oxopentanoate + L-glutamate</text>
        <dbReference type="Rhea" id="RHEA:24801"/>
        <dbReference type="ChEBI" id="CHEBI:16810"/>
        <dbReference type="ChEBI" id="CHEBI:29985"/>
        <dbReference type="ChEBI" id="CHEBI:35146"/>
        <dbReference type="ChEBI" id="CHEBI:58045"/>
        <dbReference type="EC" id="2.6.1.42"/>
    </reaction>
</comment>
<evidence type="ECO:0000256" key="5">
    <source>
        <dbReference type="ARBA" id="ARBA00022679"/>
    </source>
</evidence>
<dbReference type="PROSITE" id="PS00770">
    <property type="entry name" value="AA_TRANSFER_CLASS_4"/>
    <property type="match status" value="1"/>
</dbReference>
<evidence type="ECO:0000256" key="1">
    <source>
        <dbReference type="ARBA" id="ARBA00001933"/>
    </source>
</evidence>
<evidence type="ECO:0000313" key="12">
    <source>
        <dbReference type="Proteomes" id="UP000094569"/>
    </source>
</evidence>
<name>A0A1E3B9Q5_ASPCR</name>
<dbReference type="AlphaFoldDB" id="A0A1E3B9Q5"/>
<dbReference type="EC" id="2.6.1.42" evidence="10"/>
<comment type="similarity">
    <text evidence="2 8">Belongs to the class-IV pyridoxal-phosphate-dependent aminotransferase family.</text>
</comment>
<dbReference type="GO" id="GO:0005739">
    <property type="term" value="C:mitochondrion"/>
    <property type="evidence" value="ECO:0007669"/>
    <property type="project" value="TreeGrafter"/>
</dbReference>
<evidence type="ECO:0000256" key="4">
    <source>
        <dbReference type="ARBA" id="ARBA00022605"/>
    </source>
</evidence>
<dbReference type="InterPro" id="IPR018300">
    <property type="entry name" value="Aminotrans_IV_CS"/>
</dbReference>
<dbReference type="InterPro" id="IPR001544">
    <property type="entry name" value="Aminotrans_IV"/>
</dbReference>
<evidence type="ECO:0000256" key="3">
    <source>
        <dbReference type="ARBA" id="ARBA00022576"/>
    </source>
</evidence>
<keyword evidence="4 10" id="KW-0028">Amino-acid biosynthesis</keyword>
<dbReference type="InterPro" id="IPR036038">
    <property type="entry name" value="Aminotransferase-like"/>
</dbReference>
<gene>
    <name evidence="11" type="ORF">SI65_06465</name>
</gene>
<sequence>MTVSEHVDQKRAPMELKAQKKICAELDTIPSQSMLDPFKLTITLTENPKKVLPAEELVFGKTFTDKLLTFHLSFLISCVFHYAFECFEGMKAYKDNNGKNRLFRPDRNMQRLNKSTSRIALPTVDEGALIKLIGEFVKVENRLIPQKRGCSLYLRPTVIGTQESLGVGAPTSALLFVIASPVGPYYPTGFKAISLEATNYAARAWPGGVGDKKLGANYAPCVAPQREAASRGFQQNLSLFGEDEYVTEVGTMNLFIALKGKDGQKELITAPIDGTILEGVTRDTLLQLARERLVPQGWAVSERKLRMQQISEAAEDGRPYNVK</sequence>
<evidence type="ECO:0000256" key="6">
    <source>
        <dbReference type="ARBA" id="ARBA00022898"/>
    </source>
</evidence>
<accession>A0A1E3B9Q5</accession>
<dbReference type="CDD" id="cd01557">
    <property type="entry name" value="BCAT_beta_family"/>
    <property type="match status" value="1"/>
</dbReference>
<reference evidence="11 12" key="1">
    <citation type="journal article" date="2016" name="BMC Genomics">
        <title>Comparative genomic and transcriptomic analyses of the Fuzhuan brick tea-fermentation fungus Aspergillus cristatus.</title>
        <authorList>
            <person name="Ge Y."/>
            <person name="Wang Y."/>
            <person name="Liu Y."/>
            <person name="Tan Y."/>
            <person name="Ren X."/>
            <person name="Zhang X."/>
            <person name="Hyde K.D."/>
            <person name="Liu Y."/>
            <person name="Liu Z."/>
        </authorList>
    </citation>
    <scope>NUCLEOTIDE SEQUENCE [LARGE SCALE GENOMIC DNA]</scope>
    <source>
        <strain evidence="11 12">GZAAS20.1005</strain>
    </source>
</reference>
<dbReference type="OrthoDB" id="1732691at2759"/>
<dbReference type="Gene3D" id="3.30.470.10">
    <property type="match status" value="1"/>
</dbReference>
<evidence type="ECO:0000256" key="2">
    <source>
        <dbReference type="ARBA" id="ARBA00009320"/>
    </source>
</evidence>
<dbReference type="VEuPathDB" id="FungiDB:SI65_06465"/>
<evidence type="ECO:0000256" key="7">
    <source>
        <dbReference type="ARBA" id="ARBA00023304"/>
    </source>
</evidence>
<dbReference type="SUPFAM" id="SSF56752">
    <property type="entry name" value="D-aminoacid aminotransferase-like PLP-dependent enzymes"/>
    <property type="match status" value="1"/>
</dbReference>
<keyword evidence="6 9" id="KW-0663">Pyridoxal phosphate</keyword>
<dbReference type="EMBL" id="JXNT01000007">
    <property type="protein sequence ID" value="ODM17677.1"/>
    <property type="molecule type" value="Genomic_DNA"/>
</dbReference>
<organism evidence="11 12">
    <name type="scientific">Aspergillus cristatus</name>
    <name type="common">Chinese Fuzhuan brick tea-fermentation fungus</name>
    <name type="synonym">Eurotium cristatum</name>
    <dbReference type="NCBI Taxonomy" id="573508"/>
    <lineage>
        <taxon>Eukaryota</taxon>
        <taxon>Fungi</taxon>
        <taxon>Dikarya</taxon>
        <taxon>Ascomycota</taxon>
        <taxon>Pezizomycotina</taxon>
        <taxon>Eurotiomycetes</taxon>
        <taxon>Eurotiomycetidae</taxon>
        <taxon>Eurotiales</taxon>
        <taxon>Aspergillaceae</taxon>
        <taxon>Aspergillus</taxon>
        <taxon>Aspergillus subgen. Aspergillus</taxon>
    </lineage>
</organism>
<keyword evidence="5 10" id="KW-0808">Transferase</keyword>
<dbReference type="PANTHER" id="PTHR11825">
    <property type="entry name" value="SUBGROUP IIII AMINOTRANSFERASE"/>
    <property type="match status" value="1"/>
</dbReference>
<protein>
    <recommendedName>
        <fullName evidence="10">Branched-chain-amino-acid aminotransferase</fullName>
        <ecNumber evidence="10">2.6.1.42</ecNumber>
    </recommendedName>
</protein>
<dbReference type="InterPro" id="IPR005786">
    <property type="entry name" value="B_amino_transII"/>
</dbReference>
<dbReference type="InterPro" id="IPR043131">
    <property type="entry name" value="BCAT-like_N"/>
</dbReference>
<comment type="caution">
    <text evidence="11">The sequence shown here is derived from an EMBL/GenBank/DDBJ whole genome shotgun (WGS) entry which is preliminary data.</text>
</comment>
<evidence type="ECO:0000256" key="10">
    <source>
        <dbReference type="RuleBase" id="RU004517"/>
    </source>
</evidence>
<keyword evidence="12" id="KW-1185">Reference proteome</keyword>
<keyword evidence="7 10" id="KW-0100">Branched-chain amino acid biosynthesis</keyword>
<dbReference type="GO" id="GO:0009099">
    <property type="term" value="P:L-valine biosynthetic process"/>
    <property type="evidence" value="ECO:0007669"/>
    <property type="project" value="TreeGrafter"/>
</dbReference>
<evidence type="ECO:0000313" key="11">
    <source>
        <dbReference type="EMBL" id="ODM17677.1"/>
    </source>
</evidence>
<dbReference type="GO" id="GO:0004084">
    <property type="term" value="F:branched-chain-amino-acid transaminase activity"/>
    <property type="evidence" value="ECO:0007669"/>
    <property type="project" value="UniProtKB-EC"/>
</dbReference>
<evidence type="ECO:0000256" key="8">
    <source>
        <dbReference type="RuleBase" id="RU004106"/>
    </source>
</evidence>
<comment type="catalytic activity">
    <reaction evidence="10">
        <text>L-leucine + 2-oxoglutarate = 4-methyl-2-oxopentanoate + L-glutamate</text>
        <dbReference type="Rhea" id="RHEA:18321"/>
        <dbReference type="ChEBI" id="CHEBI:16810"/>
        <dbReference type="ChEBI" id="CHEBI:17865"/>
        <dbReference type="ChEBI" id="CHEBI:29985"/>
        <dbReference type="ChEBI" id="CHEBI:57427"/>
        <dbReference type="EC" id="2.6.1.42"/>
    </reaction>
</comment>
<comment type="cofactor">
    <cofactor evidence="1 9">
        <name>pyridoxal 5'-phosphate</name>
        <dbReference type="ChEBI" id="CHEBI:597326"/>
    </cofactor>
</comment>
<evidence type="ECO:0000256" key="9">
    <source>
        <dbReference type="RuleBase" id="RU004516"/>
    </source>
</evidence>